<evidence type="ECO:0000313" key="2">
    <source>
        <dbReference type="EMBL" id="VEL38468.1"/>
    </source>
</evidence>
<dbReference type="AlphaFoldDB" id="A0A448XJY6"/>
<accession>A0A448XJY6</accession>
<dbReference type="Proteomes" id="UP000784294">
    <property type="component" value="Unassembled WGS sequence"/>
</dbReference>
<comment type="caution">
    <text evidence="2">The sequence shown here is derived from an EMBL/GenBank/DDBJ whole genome shotgun (WGS) entry which is preliminary data.</text>
</comment>
<gene>
    <name evidence="2" type="ORF">PXEA_LOCUS31908</name>
</gene>
<feature type="signal peptide" evidence="1">
    <location>
        <begin position="1"/>
        <end position="16"/>
    </location>
</feature>
<sequence length="105" mass="11554">MCGCIFVTISIIYCFCLHVTLQPTPAVLSDMLLESLELTFIFHYSQMDRIYMVATAALNVGVFGGKVASDTYRMDLNQEEKSARLESLCLSTPGSLLTTAGMKCL</sequence>
<name>A0A448XJY6_9PLAT</name>
<protein>
    <submittedName>
        <fullName evidence="2">Uncharacterized protein</fullName>
    </submittedName>
</protein>
<feature type="chain" id="PRO_5019071339" evidence="1">
    <location>
        <begin position="17"/>
        <end position="105"/>
    </location>
</feature>
<reference evidence="2" key="1">
    <citation type="submission" date="2018-11" db="EMBL/GenBank/DDBJ databases">
        <authorList>
            <consortium name="Pathogen Informatics"/>
        </authorList>
    </citation>
    <scope>NUCLEOTIDE SEQUENCE</scope>
</reference>
<proteinExistence type="predicted"/>
<organism evidence="2 3">
    <name type="scientific">Protopolystoma xenopodis</name>
    <dbReference type="NCBI Taxonomy" id="117903"/>
    <lineage>
        <taxon>Eukaryota</taxon>
        <taxon>Metazoa</taxon>
        <taxon>Spiralia</taxon>
        <taxon>Lophotrochozoa</taxon>
        <taxon>Platyhelminthes</taxon>
        <taxon>Monogenea</taxon>
        <taxon>Polyopisthocotylea</taxon>
        <taxon>Polystomatidea</taxon>
        <taxon>Polystomatidae</taxon>
        <taxon>Protopolystoma</taxon>
    </lineage>
</organism>
<evidence type="ECO:0000313" key="3">
    <source>
        <dbReference type="Proteomes" id="UP000784294"/>
    </source>
</evidence>
<evidence type="ECO:0000256" key="1">
    <source>
        <dbReference type="SAM" id="SignalP"/>
    </source>
</evidence>
<keyword evidence="3" id="KW-1185">Reference proteome</keyword>
<keyword evidence="1" id="KW-0732">Signal</keyword>
<dbReference type="EMBL" id="CAAALY010258012">
    <property type="protein sequence ID" value="VEL38468.1"/>
    <property type="molecule type" value="Genomic_DNA"/>
</dbReference>